<evidence type="ECO:0000313" key="3">
    <source>
        <dbReference type="Proteomes" id="UP000036403"/>
    </source>
</evidence>
<dbReference type="PaxDb" id="67767-A0A0J7K0X2"/>
<evidence type="ECO:0000256" key="1">
    <source>
        <dbReference type="SAM" id="MobiDB-lite"/>
    </source>
</evidence>
<protein>
    <submittedName>
        <fullName evidence="2">Elongation factor tu gtp binding domain containing protein</fullName>
    </submittedName>
</protein>
<keyword evidence="2" id="KW-0648">Protein biosynthesis</keyword>
<keyword evidence="2" id="KW-0251">Elongation factor</keyword>
<organism evidence="2 3">
    <name type="scientific">Lasius niger</name>
    <name type="common">Black garden ant</name>
    <dbReference type="NCBI Taxonomy" id="67767"/>
    <lineage>
        <taxon>Eukaryota</taxon>
        <taxon>Metazoa</taxon>
        <taxon>Ecdysozoa</taxon>
        <taxon>Arthropoda</taxon>
        <taxon>Hexapoda</taxon>
        <taxon>Insecta</taxon>
        <taxon>Pterygota</taxon>
        <taxon>Neoptera</taxon>
        <taxon>Endopterygota</taxon>
        <taxon>Hymenoptera</taxon>
        <taxon>Apocrita</taxon>
        <taxon>Aculeata</taxon>
        <taxon>Formicoidea</taxon>
        <taxon>Formicidae</taxon>
        <taxon>Formicinae</taxon>
        <taxon>Lasius</taxon>
        <taxon>Lasius</taxon>
    </lineage>
</organism>
<evidence type="ECO:0000313" key="2">
    <source>
        <dbReference type="EMBL" id="KMQ83954.1"/>
    </source>
</evidence>
<dbReference type="AlphaFoldDB" id="A0A0J7K0X2"/>
<feature type="region of interest" description="Disordered" evidence="1">
    <location>
        <begin position="49"/>
        <end position="86"/>
    </location>
</feature>
<keyword evidence="3" id="KW-1185">Reference proteome</keyword>
<dbReference type="GO" id="GO:0003746">
    <property type="term" value="F:translation elongation factor activity"/>
    <property type="evidence" value="ECO:0007669"/>
    <property type="project" value="UniProtKB-KW"/>
</dbReference>
<proteinExistence type="predicted"/>
<comment type="caution">
    <text evidence="2">The sequence shown here is derived from an EMBL/GenBank/DDBJ whole genome shotgun (WGS) entry which is preliminary data.</text>
</comment>
<dbReference type="Proteomes" id="UP000036403">
    <property type="component" value="Unassembled WGS sequence"/>
</dbReference>
<dbReference type="EMBL" id="LBMM01017833">
    <property type="protein sequence ID" value="KMQ83954.1"/>
    <property type="molecule type" value="Genomic_DNA"/>
</dbReference>
<name>A0A0J7K0X2_LASNI</name>
<gene>
    <name evidence="2" type="ORF">RF55_18722</name>
</gene>
<accession>A0A0J7K0X2</accession>
<reference evidence="2 3" key="1">
    <citation type="submission" date="2015-04" db="EMBL/GenBank/DDBJ databases">
        <title>Lasius niger genome sequencing.</title>
        <authorList>
            <person name="Konorov E.A."/>
            <person name="Nikitin M.A."/>
            <person name="Kirill M.V."/>
            <person name="Chang P."/>
        </authorList>
    </citation>
    <scope>NUCLEOTIDE SEQUENCE [LARGE SCALE GENOMIC DNA]</scope>
    <source>
        <tissue evidence="2">Whole</tissue>
    </source>
</reference>
<sequence length="146" mass="15791">MSKLIANATPFRENCLLQEGSDAFDRVNRRTAFSESELAVGQVGAFRGQTGCKQPSEPVLENTKGQDPGTARDPVGTRDGVLRPESFDPPGQFLLCNPQIGGPYLTLRLDRLSRRAAQFFPSCGEEGGHNVLQDLGVETLCDRGAP</sequence>